<keyword evidence="2" id="KW-1185">Reference proteome</keyword>
<sequence length="55" mass="6402">MSNDPVTITLDDVTFQLQEEHDFEWVKQWGKVFIVFDQQDSGNISFGVEQAIKLK</sequence>
<dbReference type="EMBL" id="BSSQ01000018">
    <property type="protein sequence ID" value="GLX70261.1"/>
    <property type="molecule type" value="Genomic_DNA"/>
</dbReference>
<reference evidence="1 2" key="1">
    <citation type="submission" date="2023-03" db="EMBL/GenBank/DDBJ databases">
        <title>Draft genome sequence of the bacteria which degrade cell wall of Tricholomamatutake.</title>
        <authorList>
            <person name="Konishi Y."/>
            <person name="Fukuta Y."/>
            <person name="Shirasaka N."/>
        </authorList>
    </citation>
    <scope>NUCLEOTIDE SEQUENCE [LARGE SCALE GENOMIC DNA]</scope>
    <source>
        <strain evidence="2">mu1</strain>
    </source>
</reference>
<organism evidence="1 2">
    <name type="scientific">Paenibacillus glycanilyticus</name>
    <dbReference type="NCBI Taxonomy" id="126569"/>
    <lineage>
        <taxon>Bacteria</taxon>
        <taxon>Bacillati</taxon>
        <taxon>Bacillota</taxon>
        <taxon>Bacilli</taxon>
        <taxon>Bacillales</taxon>
        <taxon>Paenibacillaceae</taxon>
        <taxon>Paenibacillus</taxon>
    </lineage>
</organism>
<dbReference type="Proteomes" id="UP001157114">
    <property type="component" value="Unassembled WGS sequence"/>
</dbReference>
<protein>
    <submittedName>
        <fullName evidence="1">Uncharacterized protein</fullName>
    </submittedName>
</protein>
<gene>
    <name evidence="1" type="ORF">MU1_46070</name>
</gene>
<name>A0ABQ6GH45_9BACL</name>
<accession>A0ABQ6GH45</accession>
<evidence type="ECO:0000313" key="1">
    <source>
        <dbReference type="EMBL" id="GLX70261.1"/>
    </source>
</evidence>
<evidence type="ECO:0000313" key="2">
    <source>
        <dbReference type="Proteomes" id="UP001157114"/>
    </source>
</evidence>
<comment type="caution">
    <text evidence="1">The sequence shown here is derived from an EMBL/GenBank/DDBJ whole genome shotgun (WGS) entry which is preliminary data.</text>
</comment>
<proteinExistence type="predicted"/>